<dbReference type="EMBL" id="GIBP01002909">
    <property type="protein sequence ID" value="NDV31878.1"/>
    <property type="molecule type" value="Transcribed_RNA"/>
</dbReference>
<name>A0A6B2L4W6_9EUKA</name>
<feature type="compositionally biased region" description="Basic and acidic residues" evidence="1">
    <location>
        <begin position="189"/>
        <end position="205"/>
    </location>
</feature>
<dbReference type="AlphaFoldDB" id="A0A6B2L4W6"/>
<reference evidence="2" key="1">
    <citation type="journal article" date="2020" name="J. Eukaryot. Microbiol.">
        <title>De novo Sequencing, Assembly and Annotation of the Transcriptome for the Free-Living Testate Amoeba Arcella intermedia.</title>
        <authorList>
            <person name="Ribeiro G.M."/>
            <person name="Porfirio-Sousa A.L."/>
            <person name="Maurer-Alcala X.X."/>
            <person name="Katz L.A."/>
            <person name="Lahr D.J.G."/>
        </authorList>
    </citation>
    <scope>NUCLEOTIDE SEQUENCE</scope>
</reference>
<proteinExistence type="predicted"/>
<sequence>MERNGNAALIPPKSKRKEERDLENVVVSWMTTPDALQSRPVLSSPTAFSDWMKSNGFLPEHPPGITSELIEVQKQQREFIQESIKEIQRLLTMEKLGTKVQENHPDWSKIYTYLGVLFETDSIGSDTSRTLGFGAAERQVIQLLMLNLVNNLSDENFCDQQRLLIEYFREQQELIREQRGARPPPMELHITEITDHRTHVRSRSDEEVEDDSLAPKKKRGRKKKNEKTDSELDEQGPASDPSNAEYPLNIPMQPAPLPGNLSNGFGMNYPAFTNESLVNLQSSLPMNYGLPPGTPTQGSWSNSNIMPINQTMSHFSHPLQVVQMPMQSLHETLSQPTVNPSNMNIPLLSNLIPNSDFNASINANLDTLNGNNSTGQ</sequence>
<organism evidence="2">
    <name type="scientific">Arcella intermedia</name>
    <dbReference type="NCBI Taxonomy" id="1963864"/>
    <lineage>
        <taxon>Eukaryota</taxon>
        <taxon>Amoebozoa</taxon>
        <taxon>Tubulinea</taxon>
        <taxon>Elardia</taxon>
        <taxon>Arcellinida</taxon>
        <taxon>Sphaerothecina</taxon>
        <taxon>Arcellidae</taxon>
        <taxon>Arcella</taxon>
    </lineage>
</organism>
<feature type="region of interest" description="Disordered" evidence="1">
    <location>
        <begin position="176"/>
        <end position="257"/>
    </location>
</feature>
<evidence type="ECO:0000313" key="2">
    <source>
        <dbReference type="EMBL" id="NDV31878.1"/>
    </source>
</evidence>
<protein>
    <submittedName>
        <fullName evidence="2">Uncharacterized protein</fullName>
    </submittedName>
</protein>
<accession>A0A6B2L4W6</accession>
<feature type="compositionally biased region" description="Basic residues" evidence="1">
    <location>
        <begin position="215"/>
        <end position="225"/>
    </location>
</feature>
<evidence type="ECO:0000256" key="1">
    <source>
        <dbReference type="SAM" id="MobiDB-lite"/>
    </source>
</evidence>